<protein>
    <submittedName>
        <fullName evidence="2">Uncharacterized protein</fullName>
    </submittedName>
</protein>
<sequence>MSVGVGMGLGRGHVTLGHNVNLISSKTTSSASDRNDGLDGMIEHDQISPTWSVQCWDTLGDQVDHLILLPERALTMDSGWLQADLAEILAHSVIGHGRGDSRDYSLTPFLSHPHERSSLSHDASDSWLAHSRRRSLDWSSVNPSSQPQSPFVAIATSPDLQYT</sequence>
<dbReference type="EMBL" id="JAOYFB010000036">
    <property type="protein sequence ID" value="KAK4019357.1"/>
    <property type="molecule type" value="Genomic_DNA"/>
</dbReference>
<organism evidence="2 3">
    <name type="scientific">Daphnia magna</name>
    <dbReference type="NCBI Taxonomy" id="35525"/>
    <lineage>
        <taxon>Eukaryota</taxon>
        <taxon>Metazoa</taxon>
        <taxon>Ecdysozoa</taxon>
        <taxon>Arthropoda</taxon>
        <taxon>Crustacea</taxon>
        <taxon>Branchiopoda</taxon>
        <taxon>Diplostraca</taxon>
        <taxon>Cladocera</taxon>
        <taxon>Anomopoda</taxon>
        <taxon>Daphniidae</taxon>
        <taxon>Daphnia</taxon>
    </lineage>
</organism>
<evidence type="ECO:0000313" key="3">
    <source>
        <dbReference type="Proteomes" id="UP001234178"/>
    </source>
</evidence>
<gene>
    <name evidence="2" type="ORF">OUZ56_001381</name>
</gene>
<comment type="caution">
    <text evidence="2">The sequence shown here is derived from an EMBL/GenBank/DDBJ whole genome shotgun (WGS) entry which is preliminary data.</text>
</comment>
<reference evidence="2 3" key="1">
    <citation type="journal article" date="2023" name="Nucleic Acids Res.">
        <title>The hologenome of Daphnia magna reveals possible DNA methylation and microbiome-mediated evolution of the host genome.</title>
        <authorList>
            <person name="Chaturvedi A."/>
            <person name="Li X."/>
            <person name="Dhandapani V."/>
            <person name="Marshall H."/>
            <person name="Kissane S."/>
            <person name="Cuenca-Cambronero M."/>
            <person name="Asole G."/>
            <person name="Calvet F."/>
            <person name="Ruiz-Romero M."/>
            <person name="Marangio P."/>
            <person name="Guigo R."/>
            <person name="Rago D."/>
            <person name="Mirbahai L."/>
            <person name="Eastwood N."/>
            <person name="Colbourne J.K."/>
            <person name="Zhou J."/>
            <person name="Mallon E."/>
            <person name="Orsini L."/>
        </authorList>
    </citation>
    <scope>NUCLEOTIDE SEQUENCE [LARGE SCALE GENOMIC DNA]</scope>
    <source>
        <strain evidence="2">LRV0_1</strain>
    </source>
</reference>
<proteinExistence type="predicted"/>
<evidence type="ECO:0000313" key="2">
    <source>
        <dbReference type="EMBL" id="KAK4019357.1"/>
    </source>
</evidence>
<keyword evidence="3" id="KW-1185">Reference proteome</keyword>
<name>A0ABR0A2G0_9CRUS</name>
<feature type="region of interest" description="Disordered" evidence="1">
    <location>
        <begin position="138"/>
        <end position="163"/>
    </location>
</feature>
<evidence type="ECO:0000256" key="1">
    <source>
        <dbReference type="SAM" id="MobiDB-lite"/>
    </source>
</evidence>
<accession>A0ABR0A2G0</accession>
<dbReference type="Proteomes" id="UP001234178">
    <property type="component" value="Unassembled WGS sequence"/>
</dbReference>